<dbReference type="PANTHER" id="PTHR30483">
    <property type="entry name" value="LEUCINE-SPECIFIC-BINDING PROTEIN"/>
    <property type="match status" value="1"/>
</dbReference>
<feature type="transmembrane region" description="Helical" evidence="3">
    <location>
        <begin position="12"/>
        <end position="31"/>
    </location>
</feature>
<evidence type="ECO:0000256" key="2">
    <source>
        <dbReference type="ARBA" id="ARBA00022729"/>
    </source>
</evidence>
<sequence length="373" mass="41392">MSQGVAGTQQGLWVASLGLVLLLSLVWWSWWASSRPNSVDVGLVTWVTSAAIVGSSEIHAAELFMDDHPDGPIRVIPVDDQWMPERTTQAIEEAMAEGMHYFIATHPSNCAEASLHLFADGRALMLNAASTSPLLSGRDDFFLRLTPDAHHEQRAIAREVARWPGRRLLVFQDTGNRAYTDPAFATFVSELTALSDWDIVHRPLQVSDFRPDEDRPLMAEPFDALYILAGSYLPAIGNIAQLFYVNHPEAPILLTPWARSPAILDTAGPAITRLILPSQHPSRKDDPLLDAYFQRLSARFGYQPHDMTINTRRALELLNQAFAAGHDTPATVKHYLLSQGPHATSLGPVLFDEFGDLEALPFVFLTDLARELR</sequence>
<dbReference type="InterPro" id="IPR051010">
    <property type="entry name" value="BCAA_transport"/>
</dbReference>
<evidence type="ECO:0000256" key="3">
    <source>
        <dbReference type="SAM" id="Phobius"/>
    </source>
</evidence>
<dbReference type="AlphaFoldDB" id="A0A9X0WHU6"/>
<proteinExistence type="inferred from homology"/>
<evidence type="ECO:0000313" key="5">
    <source>
        <dbReference type="EMBL" id="MBK1644818.1"/>
    </source>
</evidence>
<comment type="similarity">
    <text evidence="1">Belongs to the leucine-binding protein family.</text>
</comment>
<comment type="caution">
    <text evidence="5">The sequence shown here is derived from an EMBL/GenBank/DDBJ whole genome shotgun (WGS) entry which is preliminary data.</text>
</comment>
<reference evidence="5 6" key="1">
    <citation type="journal article" date="2020" name="Microorganisms">
        <title>Osmotic Adaptation and Compatible Solute Biosynthesis of Phototrophic Bacteria as Revealed from Genome Analyses.</title>
        <authorList>
            <person name="Imhoff J.F."/>
            <person name="Rahn T."/>
            <person name="Kunzel S."/>
            <person name="Keller A."/>
            <person name="Neulinger S.C."/>
        </authorList>
    </citation>
    <scope>NUCLEOTIDE SEQUENCE [LARGE SCALE GENOMIC DNA]</scope>
    <source>
        <strain evidence="5 6">DSM 21303</strain>
    </source>
</reference>
<dbReference type="EMBL" id="NRSD01000007">
    <property type="protein sequence ID" value="MBK1644818.1"/>
    <property type="molecule type" value="Genomic_DNA"/>
</dbReference>
<evidence type="ECO:0000313" key="6">
    <source>
        <dbReference type="Proteomes" id="UP001138802"/>
    </source>
</evidence>
<dbReference type="Pfam" id="PF13458">
    <property type="entry name" value="Peripla_BP_6"/>
    <property type="match status" value="1"/>
</dbReference>
<keyword evidence="6" id="KW-1185">Reference proteome</keyword>
<dbReference type="InterPro" id="IPR028082">
    <property type="entry name" value="Peripla_BP_I"/>
</dbReference>
<name>A0A9X0WHU6_9GAMM</name>
<accession>A0A9X0WHU6</accession>
<gene>
    <name evidence="5" type="ORF">CKO25_09180</name>
</gene>
<dbReference type="SUPFAM" id="SSF53822">
    <property type="entry name" value="Periplasmic binding protein-like I"/>
    <property type="match status" value="1"/>
</dbReference>
<organism evidence="5 6">
    <name type="scientific">Thiocapsa imhoffii</name>
    <dbReference type="NCBI Taxonomy" id="382777"/>
    <lineage>
        <taxon>Bacteria</taxon>
        <taxon>Pseudomonadati</taxon>
        <taxon>Pseudomonadota</taxon>
        <taxon>Gammaproteobacteria</taxon>
        <taxon>Chromatiales</taxon>
        <taxon>Chromatiaceae</taxon>
        <taxon>Thiocapsa</taxon>
    </lineage>
</organism>
<dbReference type="Gene3D" id="3.40.50.2300">
    <property type="match status" value="2"/>
</dbReference>
<dbReference type="PANTHER" id="PTHR30483:SF6">
    <property type="entry name" value="PERIPLASMIC BINDING PROTEIN OF ABC TRANSPORTER FOR NATURAL AMINO ACIDS"/>
    <property type="match status" value="1"/>
</dbReference>
<protein>
    <submittedName>
        <fullName evidence="5">ABC transporter substrate-binding protein</fullName>
    </submittedName>
</protein>
<keyword evidence="2" id="KW-0732">Signal</keyword>
<evidence type="ECO:0000259" key="4">
    <source>
        <dbReference type="Pfam" id="PF13458"/>
    </source>
</evidence>
<evidence type="ECO:0000256" key="1">
    <source>
        <dbReference type="ARBA" id="ARBA00010062"/>
    </source>
</evidence>
<feature type="domain" description="Leucine-binding protein" evidence="4">
    <location>
        <begin position="40"/>
        <end position="336"/>
    </location>
</feature>
<dbReference type="RefSeq" id="WP_200387624.1">
    <property type="nucleotide sequence ID" value="NZ_NRSD01000007.1"/>
</dbReference>
<keyword evidence="3" id="KW-1133">Transmembrane helix</keyword>
<keyword evidence="3" id="KW-0472">Membrane</keyword>
<keyword evidence="3" id="KW-0812">Transmembrane</keyword>
<dbReference type="InterPro" id="IPR028081">
    <property type="entry name" value="Leu-bd"/>
</dbReference>
<dbReference type="Proteomes" id="UP001138802">
    <property type="component" value="Unassembled WGS sequence"/>
</dbReference>